<gene>
    <name evidence="2" type="ORF">SAMN06296036_12197</name>
</gene>
<dbReference type="EMBL" id="FWZT01000021">
    <property type="protein sequence ID" value="SMF62827.1"/>
    <property type="molecule type" value="Genomic_DNA"/>
</dbReference>
<reference evidence="3" key="1">
    <citation type="submission" date="2017-04" db="EMBL/GenBank/DDBJ databases">
        <authorList>
            <person name="Varghese N."/>
            <person name="Submissions S."/>
        </authorList>
    </citation>
    <scope>NUCLEOTIDE SEQUENCE [LARGE SCALE GENOMIC DNA]</scope>
    <source>
        <strain evidence="3">RKEM611</strain>
    </source>
</reference>
<dbReference type="Pfam" id="PF09949">
    <property type="entry name" value="APP1_cat"/>
    <property type="match status" value="1"/>
</dbReference>
<dbReference type="PANTHER" id="PTHR28208">
    <property type="entry name" value="PHOSPHATIDATE PHOSPHATASE APP1"/>
    <property type="match status" value="1"/>
</dbReference>
<keyword evidence="3" id="KW-1185">Reference proteome</keyword>
<dbReference type="Proteomes" id="UP000192907">
    <property type="component" value="Unassembled WGS sequence"/>
</dbReference>
<dbReference type="STRING" id="1513793.SAMN06296036_12197"/>
<dbReference type="PANTHER" id="PTHR28208:SF3">
    <property type="entry name" value="PHOSPHATIDATE PHOSPHATASE APP1"/>
    <property type="match status" value="1"/>
</dbReference>
<dbReference type="InterPro" id="IPR019236">
    <property type="entry name" value="APP1_cat"/>
</dbReference>
<dbReference type="RefSeq" id="WP_132323194.1">
    <property type="nucleotide sequence ID" value="NZ_FWZT01000021.1"/>
</dbReference>
<dbReference type="OrthoDB" id="5290033at2"/>
<protein>
    <submittedName>
        <fullName evidence="2">Phosphatidate phosphatase APP1</fullName>
    </submittedName>
</protein>
<organism evidence="2 3">
    <name type="scientific">Pseudobacteriovorax antillogorgiicola</name>
    <dbReference type="NCBI Taxonomy" id="1513793"/>
    <lineage>
        <taxon>Bacteria</taxon>
        <taxon>Pseudomonadati</taxon>
        <taxon>Bdellovibrionota</taxon>
        <taxon>Oligoflexia</taxon>
        <taxon>Oligoflexales</taxon>
        <taxon>Pseudobacteriovoracaceae</taxon>
        <taxon>Pseudobacteriovorax</taxon>
    </lineage>
</organism>
<dbReference type="AlphaFoldDB" id="A0A1Y6CHG2"/>
<name>A0A1Y6CHG2_9BACT</name>
<evidence type="ECO:0000313" key="3">
    <source>
        <dbReference type="Proteomes" id="UP000192907"/>
    </source>
</evidence>
<proteinExistence type="predicted"/>
<evidence type="ECO:0000313" key="2">
    <source>
        <dbReference type="EMBL" id="SMF62827.1"/>
    </source>
</evidence>
<sequence>MGSFFWQNVAGMFCRHSDKLRSVYYLKGLIPLERLVYGEGPEYRMIGNEMERAMKRDCEKGFLPPREDPESLDIMAAKALRRVKKTLHVERPFDAVAYHGFSGPRGAYVVGRVIEVLRDKSLGEDSPWWMNTRDLLSRFTRSRAPGVEIAIQIGDSTWRGTSGGTGYFTARFTRPAEARQAKIEVTSAPEGFSLVRYQQTIPLTLVTQKTPYIVISDIDDTIIESEASDLFRSVKLAFTNNARTRNAVDGMANLYRSLEARAGSGAPPAFFYVTSSSWSLYEMLQDVLEIQRFPKGPMLMQRLGLKQNKLVSIGHNHKIDKIKTILELCPQIPVILIGDSGQQDRTIYESVAKIYPDRVKGIFIRDILNGRGKQSTHPPVSGVIAKDFTNALDLEEYINQAVDC</sequence>
<accession>A0A1Y6CHG2</accession>
<dbReference type="GO" id="GO:0008195">
    <property type="term" value="F:phosphatidate phosphatase activity"/>
    <property type="evidence" value="ECO:0007669"/>
    <property type="project" value="InterPro"/>
</dbReference>
<feature type="domain" description="Phosphatidate phosphatase APP1 catalytic" evidence="1">
    <location>
        <begin position="213"/>
        <end position="366"/>
    </location>
</feature>
<dbReference type="InterPro" id="IPR052935">
    <property type="entry name" value="Mg2+_PAP"/>
</dbReference>
<evidence type="ECO:0000259" key="1">
    <source>
        <dbReference type="Pfam" id="PF09949"/>
    </source>
</evidence>